<feature type="domain" description="DJ-1/PfpI" evidence="2">
    <location>
        <begin position="5"/>
        <end position="170"/>
    </location>
</feature>
<dbReference type="SUPFAM" id="SSF52317">
    <property type="entry name" value="Class I glutamine amidotransferase-like"/>
    <property type="match status" value="1"/>
</dbReference>
<dbReference type="GeneID" id="35871145"/>
<dbReference type="Proteomes" id="UP000182692">
    <property type="component" value="Unassembled WGS sequence"/>
</dbReference>
<dbReference type="PANTHER" id="PTHR48094:SF23">
    <property type="entry name" value="PROTEIN_NUCLEIC ACID DEGLYCASE 3"/>
    <property type="match status" value="1"/>
</dbReference>
<dbReference type="NCBIfam" id="TIGR01383">
    <property type="entry name" value="not_thiJ"/>
    <property type="match status" value="1"/>
</dbReference>
<dbReference type="InterPro" id="IPR002818">
    <property type="entry name" value="DJ-1/PfpI"/>
</dbReference>
<keyword evidence="1" id="KW-0677">Repeat</keyword>
<gene>
    <name evidence="3" type="ORF">SAMN03084138_02312</name>
</gene>
<proteinExistence type="predicted"/>
<evidence type="ECO:0000313" key="4">
    <source>
        <dbReference type="Proteomes" id="UP000182692"/>
    </source>
</evidence>
<dbReference type="Pfam" id="PF01965">
    <property type="entry name" value="DJ-1_PfpI"/>
    <property type="match status" value="1"/>
</dbReference>
<dbReference type="PANTHER" id="PTHR48094">
    <property type="entry name" value="PROTEIN/NUCLEIC ACID DEGLYCASE DJ-1-RELATED"/>
    <property type="match status" value="1"/>
</dbReference>
<organism evidence="3 4">
    <name type="scientific">Enterovibrio norvegicus DSM 15893</name>
    <dbReference type="NCBI Taxonomy" id="1121869"/>
    <lineage>
        <taxon>Bacteria</taxon>
        <taxon>Pseudomonadati</taxon>
        <taxon>Pseudomonadota</taxon>
        <taxon>Gammaproteobacteria</taxon>
        <taxon>Vibrionales</taxon>
        <taxon>Vibrionaceae</taxon>
        <taxon>Enterovibrio</taxon>
    </lineage>
</organism>
<dbReference type="GO" id="GO:0005737">
    <property type="term" value="C:cytoplasm"/>
    <property type="evidence" value="ECO:0007669"/>
    <property type="project" value="TreeGrafter"/>
</dbReference>
<dbReference type="InterPro" id="IPR029062">
    <property type="entry name" value="Class_I_gatase-like"/>
</dbReference>
<evidence type="ECO:0000259" key="2">
    <source>
        <dbReference type="Pfam" id="PF01965"/>
    </source>
</evidence>
<dbReference type="InterPro" id="IPR006287">
    <property type="entry name" value="DJ-1"/>
</dbReference>
<dbReference type="EMBL" id="FOWR01000015">
    <property type="protein sequence ID" value="SFP48092.1"/>
    <property type="molecule type" value="Genomic_DNA"/>
</dbReference>
<dbReference type="FunFam" id="3.40.50.880:FF:000015">
    <property type="entry name" value="Protein DJ-1 homolog C"/>
    <property type="match status" value="1"/>
</dbReference>
<dbReference type="STRING" id="1121869.SAMN03084138_02312"/>
<dbReference type="RefSeq" id="WP_017011343.1">
    <property type="nucleotide sequence ID" value="NZ_FOWR01000015.1"/>
</dbReference>
<dbReference type="OrthoDB" id="9803764at2"/>
<accession>A0A1I5QPE5</accession>
<dbReference type="CDD" id="cd03135">
    <property type="entry name" value="GATase1_DJ-1"/>
    <property type="match status" value="1"/>
</dbReference>
<sequence>MTTPSVLVCLAPGTEEMEAVTVIDVMVRAGFNVTTASAAPNGELELTCSRGVRLIADAPLVKVADDEYDCIVIPGGVEGATCLGESALIIEMLRQQQCDQKWVAAICAAPALVLEKNGLYPDAYKSCHPAFVEHIAEDKRNTKRVFTDRDHKLISSQGPGTALEFAVEIVYVLAGKEKAAEVVGPMVIIPNLHYEQKFA</sequence>
<evidence type="ECO:0000256" key="1">
    <source>
        <dbReference type="ARBA" id="ARBA00022737"/>
    </source>
</evidence>
<dbReference type="AlphaFoldDB" id="A0A1I5QPE5"/>
<dbReference type="InterPro" id="IPR050325">
    <property type="entry name" value="Prot/Nucl_acid_deglycase"/>
</dbReference>
<protein>
    <submittedName>
        <fullName evidence="3">4-methyl-5(B-hydroxyethyl)-thiazole monophosphate biosynthesis</fullName>
    </submittedName>
</protein>
<evidence type="ECO:0000313" key="3">
    <source>
        <dbReference type="EMBL" id="SFP48092.1"/>
    </source>
</evidence>
<reference evidence="3 4" key="1">
    <citation type="submission" date="2016-10" db="EMBL/GenBank/DDBJ databases">
        <authorList>
            <person name="de Groot N.N."/>
        </authorList>
    </citation>
    <scope>NUCLEOTIDE SEQUENCE [LARGE SCALE GENOMIC DNA]</scope>
    <source>
        <strain evidence="3 4">DSM 15893</strain>
    </source>
</reference>
<name>A0A1I5QPE5_9GAMM</name>
<dbReference type="Gene3D" id="3.40.50.880">
    <property type="match status" value="1"/>
</dbReference>